<dbReference type="InterPro" id="IPR004437">
    <property type="entry name" value="ParB/RepB/Spo0J"/>
</dbReference>
<dbReference type="NCBIfam" id="TIGR00180">
    <property type="entry name" value="parB_part"/>
    <property type="match status" value="1"/>
</dbReference>
<gene>
    <name evidence="5" type="ORF">ACE1CA_06955</name>
</gene>
<accession>A0ABV4WHH7</accession>
<dbReference type="Gene3D" id="1.10.10.2830">
    <property type="match status" value="1"/>
</dbReference>
<evidence type="ECO:0000256" key="1">
    <source>
        <dbReference type="ARBA" id="ARBA00006295"/>
    </source>
</evidence>
<dbReference type="InterPro" id="IPR003115">
    <property type="entry name" value="ParB_N"/>
</dbReference>
<dbReference type="EMBL" id="JBHFNT010000058">
    <property type="protein sequence ID" value="MFB2834256.1"/>
    <property type="molecule type" value="Genomic_DNA"/>
</dbReference>
<dbReference type="PANTHER" id="PTHR33375">
    <property type="entry name" value="CHROMOSOME-PARTITIONING PROTEIN PARB-RELATED"/>
    <property type="match status" value="1"/>
</dbReference>
<protein>
    <submittedName>
        <fullName evidence="5">ParB/RepB/Spo0J family partition protein</fullName>
    </submittedName>
</protein>
<dbReference type="SMART" id="SM00470">
    <property type="entry name" value="ParB"/>
    <property type="match status" value="1"/>
</dbReference>
<feature type="region of interest" description="Disordered" evidence="3">
    <location>
        <begin position="1"/>
        <end position="38"/>
    </location>
</feature>
<dbReference type="InterPro" id="IPR036086">
    <property type="entry name" value="ParB/Sulfiredoxin_sf"/>
</dbReference>
<dbReference type="SUPFAM" id="SSF110849">
    <property type="entry name" value="ParB/Sulfiredoxin"/>
    <property type="match status" value="1"/>
</dbReference>
<evidence type="ECO:0000256" key="2">
    <source>
        <dbReference type="SAM" id="Coils"/>
    </source>
</evidence>
<comment type="similarity">
    <text evidence="1">Belongs to the ParB family.</text>
</comment>
<sequence length="320" mass="36490">MANKPNRFQGLMQTIRQESSPPPDETAEQLPTASNTPTGVVLVPLDKIHPDPDQPRRYFDEGELNKMAASMREIGVIDPLTVRPKPNSNDLEYDLLAGEKRWRSATIAGLQMVPVRVFDVDDRTALDIKAISNLQRSDLNAWEETQAIMGMLMRNLEKSQEEVVSLLNQAANQKRGLTDNVVRKSDWEIVEDVFNLLGRLTPESFRKHRVPLLKLPKPIESVLRQGKLQYTKVNEILKLKSVEQQEALLDEVIAANLSVEEIRQRVRELRPSKTAKEQSPNLSERLTSVTRAIKQAKIWDDPKKQKRLEKLLGELENLLQ</sequence>
<dbReference type="Proteomes" id="UP001576780">
    <property type="component" value="Unassembled WGS sequence"/>
</dbReference>
<feature type="compositionally biased region" description="Polar residues" evidence="3">
    <location>
        <begin position="29"/>
        <end position="38"/>
    </location>
</feature>
<dbReference type="SUPFAM" id="SSF109709">
    <property type="entry name" value="KorB DNA-binding domain-like"/>
    <property type="match status" value="1"/>
</dbReference>
<organism evidence="5 6">
    <name type="scientific">Floridaenema evergladense BLCC-F167</name>
    <dbReference type="NCBI Taxonomy" id="3153639"/>
    <lineage>
        <taxon>Bacteria</taxon>
        <taxon>Bacillati</taxon>
        <taxon>Cyanobacteriota</taxon>
        <taxon>Cyanophyceae</taxon>
        <taxon>Oscillatoriophycideae</taxon>
        <taxon>Aerosakkonematales</taxon>
        <taxon>Aerosakkonemataceae</taxon>
        <taxon>Floridanema</taxon>
        <taxon>Floridanema evergladense</taxon>
    </lineage>
</organism>
<keyword evidence="2" id="KW-0175">Coiled coil</keyword>
<comment type="caution">
    <text evidence="5">The sequence shown here is derived from an EMBL/GenBank/DDBJ whole genome shotgun (WGS) entry which is preliminary data.</text>
</comment>
<dbReference type="Pfam" id="PF02195">
    <property type="entry name" value="ParB_N"/>
    <property type="match status" value="1"/>
</dbReference>
<evidence type="ECO:0000313" key="5">
    <source>
        <dbReference type="EMBL" id="MFB2834256.1"/>
    </source>
</evidence>
<dbReference type="RefSeq" id="WP_413276697.1">
    <property type="nucleotide sequence ID" value="NZ_JBHFNT010000058.1"/>
</dbReference>
<evidence type="ECO:0000256" key="3">
    <source>
        <dbReference type="SAM" id="MobiDB-lite"/>
    </source>
</evidence>
<dbReference type="InterPro" id="IPR041468">
    <property type="entry name" value="HTH_ParB/Spo0J"/>
</dbReference>
<evidence type="ECO:0000313" key="6">
    <source>
        <dbReference type="Proteomes" id="UP001576780"/>
    </source>
</evidence>
<name>A0ABV4WHH7_9CYAN</name>
<dbReference type="InterPro" id="IPR050336">
    <property type="entry name" value="Chromosome_partition/occlusion"/>
</dbReference>
<dbReference type="Pfam" id="PF17762">
    <property type="entry name" value="HTH_ParB"/>
    <property type="match status" value="1"/>
</dbReference>
<feature type="coiled-coil region" evidence="2">
    <location>
        <begin position="149"/>
        <end position="176"/>
    </location>
</feature>
<proteinExistence type="inferred from homology"/>
<evidence type="ECO:0000259" key="4">
    <source>
        <dbReference type="SMART" id="SM00470"/>
    </source>
</evidence>
<dbReference type="PANTHER" id="PTHR33375:SF7">
    <property type="entry name" value="CHROMOSOME 2-PARTITIONING PROTEIN PARB-RELATED"/>
    <property type="match status" value="1"/>
</dbReference>
<feature type="domain" description="ParB-like N-terminal" evidence="4">
    <location>
        <begin position="41"/>
        <end position="134"/>
    </location>
</feature>
<reference evidence="5 6" key="1">
    <citation type="submission" date="2024-09" db="EMBL/GenBank/DDBJ databases">
        <title>Floridaenema gen nov. (Aerosakkonemataceae, Aerosakkonematales ord. nov., Cyanobacteria) from benthic tropical and subtropical fresh waters, with the description of four new species.</title>
        <authorList>
            <person name="Moretto J.A."/>
            <person name="Berthold D.E."/>
            <person name="Lefler F.W."/>
            <person name="Huang I.-S."/>
            <person name="Laughinghouse H. IV."/>
        </authorList>
    </citation>
    <scope>NUCLEOTIDE SEQUENCE [LARGE SCALE GENOMIC DNA]</scope>
    <source>
        <strain evidence="5 6">BLCC-F167</strain>
    </source>
</reference>
<dbReference type="Gene3D" id="3.90.1530.30">
    <property type="match status" value="1"/>
</dbReference>
<keyword evidence="6" id="KW-1185">Reference proteome</keyword>